<dbReference type="PROSITE" id="PS50160">
    <property type="entry name" value="DNA_LIGASE_A3"/>
    <property type="match status" value="1"/>
</dbReference>
<dbReference type="GO" id="GO:0006310">
    <property type="term" value="P:DNA recombination"/>
    <property type="evidence" value="ECO:0007669"/>
    <property type="project" value="InterPro"/>
</dbReference>
<keyword evidence="3" id="KW-0547">Nucleotide-binding</keyword>
<dbReference type="GeneID" id="36597705"/>
<keyword evidence="9" id="KW-1185">Reference proteome</keyword>
<dbReference type="Pfam" id="PF04675">
    <property type="entry name" value="DNA_ligase_A_N"/>
    <property type="match status" value="1"/>
</dbReference>
<dbReference type="GO" id="GO:0006297">
    <property type="term" value="P:nucleotide-excision repair, DNA gap filling"/>
    <property type="evidence" value="ECO:0007669"/>
    <property type="project" value="TreeGrafter"/>
</dbReference>
<gene>
    <name evidence="8" type="ORF">BBK36DRAFT_1110405</name>
</gene>
<dbReference type="InterPro" id="IPR036599">
    <property type="entry name" value="DNA_ligase_N_sf"/>
</dbReference>
<evidence type="ECO:0000256" key="1">
    <source>
        <dbReference type="ARBA" id="ARBA00007572"/>
    </source>
</evidence>
<dbReference type="Gene3D" id="3.30.1490.70">
    <property type="match status" value="1"/>
</dbReference>
<dbReference type="Proteomes" id="UP000241546">
    <property type="component" value="Unassembled WGS sequence"/>
</dbReference>
<sequence length="946" mass="105863">MPLPFSLACDLLDASYALAIARKPSAKAVTAWCSQHRSRINAPDTDLAALLSTLLPEKRTDRVYCIQANSLEKIIGRGLMLGASRLRELALYKQPGLDLDLADCVERILTVTPNPALPERLRVTVEVIDEILHSVAAKIKWSSPSKRIADSSPAESPGRDGLEALYRRLTAKEAKWLTRLVLKDFQPLVFDEFGLYRSFDPMLPLILKVREDFTTAIDTLQRLKKETPSLRPGMPYADRKSLSAVKPKLSVKVGRQQWHKARSIKHCLQMCKGLMSVEAKVDGEYCQIHVDVSKGRRGIQIFSKSGKDSTEDRDRLIGAIIKSLAIGTPGSHVKTECILEGELAVYSELSLLNARHSERLKLLEKIVHCDKGQAELVQRQLISTNHPMAASALRNAFAKVIRERGEGLVLKADQPYFNFDNPAEPFTNRCIKLKKDYIGRFGEVGDFAVVGAGFNAAKARSYSIDNLKWTHFYVGCIDNREEVKRWNAIPEFTAVNVVELNETMLKSFMLYANPNSVPVEENVETKVKHAAGAQPIPMTMAFTSPPVFDMRCFSFERAWSTNWWTLRFPSVAKIHFDRDFSDVLSFDELQKIADGATSAPDVEDSQENLAWIARLEQADPRGLGVDAATQLTATTMPTPSPRRASYNSSGSQPLIRHLDDGPLERSVDSADAMAPPPHKLAASQPSPTTKISKTGLPDNHKQKRTAFSAALFPPSKKSRKATGDNELKPSLLSGELESESPKRRPLREIDGNSTQQLQASSPAVASEDETDSDNDIPPSPCTNRGQRKSDAQDKHSNQTSQEPKAQCRYAGIECQLADRLVLLPNYFSDLKDVEPLFRAHGLSNIIRDAEAWIRNEATDNPPLPDSQTGRNKILFVDTVEKVSETKALLSRLEDVRESIPEERREWISVFDWRVLNHLAIFEDAETTKKYYDGFHDPWRRWYSGLI</sequence>
<evidence type="ECO:0000313" key="9">
    <source>
        <dbReference type="Proteomes" id="UP000241546"/>
    </source>
</evidence>
<dbReference type="Gene3D" id="3.30.470.30">
    <property type="entry name" value="DNA ligase/mRNA capping enzyme"/>
    <property type="match status" value="2"/>
</dbReference>
<organism evidence="8 9">
    <name type="scientific">Trichoderma citrinoviride</name>
    <dbReference type="NCBI Taxonomy" id="58853"/>
    <lineage>
        <taxon>Eukaryota</taxon>
        <taxon>Fungi</taxon>
        <taxon>Dikarya</taxon>
        <taxon>Ascomycota</taxon>
        <taxon>Pezizomycotina</taxon>
        <taxon>Sordariomycetes</taxon>
        <taxon>Hypocreomycetidae</taxon>
        <taxon>Hypocreales</taxon>
        <taxon>Hypocreaceae</taxon>
        <taxon>Trichoderma</taxon>
    </lineage>
</organism>
<evidence type="ECO:0000313" key="8">
    <source>
        <dbReference type="EMBL" id="PTB69490.1"/>
    </source>
</evidence>
<feature type="domain" description="ATP-dependent DNA ligase family profile" evidence="7">
    <location>
        <begin position="337"/>
        <end position="478"/>
    </location>
</feature>
<dbReference type="EMBL" id="KZ680208">
    <property type="protein sequence ID" value="PTB69490.1"/>
    <property type="molecule type" value="Genomic_DNA"/>
</dbReference>
<dbReference type="GO" id="GO:0003910">
    <property type="term" value="F:DNA ligase (ATP) activity"/>
    <property type="evidence" value="ECO:0007669"/>
    <property type="project" value="InterPro"/>
</dbReference>
<keyword evidence="4" id="KW-0067">ATP-binding</keyword>
<comment type="similarity">
    <text evidence="1">Belongs to the ATP-dependent DNA ligase family.</text>
</comment>
<evidence type="ECO:0000256" key="2">
    <source>
        <dbReference type="ARBA" id="ARBA00022598"/>
    </source>
</evidence>
<evidence type="ECO:0000256" key="3">
    <source>
        <dbReference type="ARBA" id="ARBA00022741"/>
    </source>
</evidence>
<feature type="compositionally biased region" description="Basic and acidic residues" evidence="6">
    <location>
        <begin position="656"/>
        <end position="668"/>
    </location>
</feature>
<dbReference type="OrthoDB" id="2160351at2759"/>
<keyword evidence="5" id="KW-0539">Nucleus</keyword>
<evidence type="ECO:0000259" key="7">
    <source>
        <dbReference type="PROSITE" id="PS50160"/>
    </source>
</evidence>
<evidence type="ECO:0000256" key="4">
    <source>
        <dbReference type="ARBA" id="ARBA00022840"/>
    </source>
</evidence>
<dbReference type="RefSeq" id="XP_024752810.1">
    <property type="nucleotide sequence ID" value="XM_024889586.1"/>
</dbReference>
<accession>A0A2T4BJL4</accession>
<feature type="compositionally biased region" description="Polar residues" evidence="6">
    <location>
        <begin position="751"/>
        <end position="763"/>
    </location>
</feature>
<reference evidence="9" key="1">
    <citation type="submission" date="2016-07" db="EMBL/GenBank/DDBJ databases">
        <title>Multiple horizontal gene transfer events from other fungi enriched the ability of initially mycotrophic Trichoderma (Ascomycota) to feed on dead plant biomass.</title>
        <authorList>
            <consortium name="DOE Joint Genome Institute"/>
            <person name="Atanasova L."/>
            <person name="Chenthamara K."/>
            <person name="Zhang J."/>
            <person name="Grujic M."/>
            <person name="Henrissat B."/>
            <person name="Kuo A."/>
            <person name="Aerts A."/>
            <person name="Salamov A."/>
            <person name="Lipzen A."/>
            <person name="Labutti K."/>
            <person name="Barry K."/>
            <person name="Miao Y."/>
            <person name="Rahimi M.J."/>
            <person name="Shen Q."/>
            <person name="Grigoriev I.V."/>
            <person name="Kubicek C.P."/>
            <person name="Druzhinina I.S."/>
        </authorList>
    </citation>
    <scope>NUCLEOTIDE SEQUENCE [LARGE SCALE GENOMIC DNA]</scope>
    <source>
        <strain evidence="9">TUCIM 6016</strain>
    </source>
</reference>
<dbReference type="SUPFAM" id="SSF56091">
    <property type="entry name" value="DNA ligase/mRNA capping enzyme, catalytic domain"/>
    <property type="match status" value="1"/>
</dbReference>
<dbReference type="GO" id="GO:0005524">
    <property type="term" value="F:ATP binding"/>
    <property type="evidence" value="ECO:0007669"/>
    <property type="project" value="UniProtKB-KW"/>
</dbReference>
<dbReference type="AlphaFoldDB" id="A0A2T4BJL4"/>
<protein>
    <recommendedName>
        <fullName evidence="7">ATP-dependent DNA ligase family profile domain-containing protein</fullName>
    </recommendedName>
</protein>
<dbReference type="InterPro" id="IPR012340">
    <property type="entry name" value="NA-bd_OB-fold"/>
</dbReference>
<dbReference type="PANTHER" id="PTHR45997">
    <property type="entry name" value="DNA LIGASE 4"/>
    <property type="match status" value="1"/>
</dbReference>
<feature type="compositionally biased region" description="Polar residues" evidence="6">
    <location>
        <begin position="683"/>
        <end position="692"/>
    </location>
</feature>
<feature type="compositionally biased region" description="Basic and acidic residues" evidence="6">
    <location>
        <begin position="739"/>
        <end position="750"/>
    </location>
</feature>
<feature type="compositionally biased region" description="Basic and acidic residues" evidence="6">
    <location>
        <begin position="787"/>
        <end position="796"/>
    </location>
</feature>
<feature type="region of interest" description="Disordered" evidence="6">
    <location>
        <begin position="632"/>
        <end position="805"/>
    </location>
</feature>
<dbReference type="PANTHER" id="PTHR45997:SF2">
    <property type="entry name" value="ATP DEPENDENT DNA LIGASE DOMAIN PROTEIN (AFU_ORTHOLOGUE AFUA_5G02430)"/>
    <property type="match status" value="1"/>
</dbReference>
<dbReference type="Gene3D" id="2.40.50.140">
    <property type="entry name" value="Nucleic acid-binding proteins"/>
    <property type="match status" value="1"/>
</dbReference>
<dbReference type="GO" id="GO:0006303">
    <property type="term" value="P:double-strand break repair via nonhomologous end joining"/>
    <property type="evidence" value="ECO:0007669"/>
    <property type="project" value="TreeGrafter"/>
</dbReference>
<keyword evidence="2" id="KW-0436">Ligase</keyword>
<dbReference type="InterPro" id="IPR029710">
    <property type="entry name" value="LIG4"/>
</dbReference>
<proteinExistence type="inferred from homology"/>
<dbReference type="Gene3D" id="1.10.3260.10">
    <property type="entry name" value="DNA ligase, ATP-dependent, N-terminal domain"/>
    <property type="match status" value="1"/>
</dbReference>
<dbReference type="InterPro" id="IPR012310">
    <property type="entry name" value="DNA_ligase_ATP-dep_cent"/>
</dbReference>
<dbReference type="InterPro" id="IPR012308">
    <property type="entry name" value="DNA_ligase_ATP-dep_N"/>
</dbReference>
<dbReference type="GO" id="GO:0032807">
    <property type="term" value="C:DNA ligase IV complex"/>
    <property type="evidence" value="ECO:0007669"/>
    <property type="project" value="TreeGrafter"/>
</dbReference>
<name>A0A2T4BJL4_9HYPO</name>
<dbReference type="GO" id="GO:0003677">
    <property type="term" value="F:DNA binding"/>
    <property type="evidence" value="ECO:0007669"/>
    <property type="project" value="InterPro"/>
</dbReference>
<evidence type="ECO:0000256" key="5">
    <source>
        <dbReference type="ARBA" id="ARBA00023242"/>
    </source>
</evidence>
<evidence type="ECO:0000256" key="6">
    <source>
        <dbReference type="SAM" id="MobiDB-lite"/>
    </source>
</evidence>